<organism evidence="5 6">
    <name type="scientific">Ditylenchus dipsaci</name>
    <dbReference type="NCBI Taxonomy" id="166011"/>
    <lineage>
        <taxon>Eukaryota</taxon>
        <taxon>Metazoa</taxon>
        <taxon>Ecdysozoa</taxon>
        <taxon>Nematoda</taxon>
        <taxon>Chromadorea</taxon>
        <taxon>Rhabditida</taxon>
        <taxon>Tylenchina</taxon>
        <taxon>Tylenchomorpha</taxon>
        <taxon>Sphaerularioidea</taxon>
        <taxon>Anguinidae</taxon>
        <taxon>Anguininae</taxon>
        <taxon>Ditylenchus</taxon>
    </lineage>
</organism>
<feature type="domain" description="K Homology" evidence="4">
    <location>
        <begin position="129"/>
        <end position="205"/>
    </location>
</feature>
<keyword evidence="1" id="KW-0677">Repeat</keyword>
<dbReference type="PROSITE" id="PS50084">
    <property type="entry name" value="KH_TYPE_1"/>
    <property type="match status" value="3"/>
</dbReference>
<accession>A0A915DDF2</accession>
<dbReference type="SUPFAM" id="SSF54791">
    <property type="entry name" value="Eukaryotic type KH-domain (KH-domain type I)"/>
    <property type="match status" value="3"/>
</dbReference>
<dbReference type="WBParaSite" id="jg18258">
    <property type="protein sequence ID" value="jg18258"/>
    <property type="gene ID" value="jg18258"/>
</dbReference>
<dbReference type="SMART" id="SM00322">
    <property type="entry name" value="KH"/>
    <property type="match status" value="3"/>
</dbReference>
<reference evidence="6" key="1">
    <citation type="submission" date="2022-11" db="UniProtKB">
        <authorList>
            <consortium name="WormBaseParasite"/>
        </authorList>
    </citation>
    <scope>IDENTIFICATION</scope>
</reference>
<feature type="region of interest" description="Disordered" evidence="3">
    <location>
        <begin position="211"/>
        <end position="233"/>
    </location>
</feature>
<sequence length="535" mass="57011">MSDDKDEISNLISVGNKRRISENGGPTSKKANMAEADTVQIKVLIPSGAVGALIGKGGETMRNLKNDTGCRVQMSKNQEVYHGTSERICLVKGKVSAAMMVMTAILEKIQEKIDSNLPSDIFDLKGMDRCKEMKFVVPNTSAGMVIGKSGASIKEIREQTTANIQVYPKAGSEEAKQSSERVITLGHENNDVLMNAVQRVLEKVVADPLHAHPTEGSKNDVSSSSFEFSSNNRMGGTSGTQFGNLSTFGGGNNQAWASTTSLVSDSNYNNSNKYGSTVSGTVSGNMGLGGGSALKFNPLQGVGNNELLTFLDNLQSTLRSSGFTESSVSEIMQAMQVLAKYNIMSQAVAQQNALLAAQASSGGMSHLQHSQPQQRYDYATLDGPTMGGVDQQQQTIGSHAGGVLIDLTSLGQKNSSGINNNGSSLSNLSSINNNNNNFNFAAGVIKERVLEDGHIELEVPDTIVGAVLGPKAKTLVEIQQISGCKVEVHKRGSQNVSQGFRLISLTGDDNAMVSGRLLIEKVINNEQSRRQSQQK</sequence>
<evidence type="ECO:0000256" key="2">
    <source>
        <dbReference type="PROSITE-ProRule" id="PRU00117"/>
    </source>
</evidence>
<dbReference type="InterPro" id="IPR004087">
    <property type="entry name" value="KH_dom"/>
</dbReference>
<evidence type="ECO:0000256" key="3">
    <source>
        <dbReference type="SAM" id="MobiDB-lite"/>
    </source>
</evidence>
<evidence type="ECO:0000313" key="5">
    <source>
        <dbReference type="Proteomes" id="UP000887574"/>
    </source>
</evidence>
<name>A0A915DDF2_9BILA</name>
<proteinExistence type="predicted"/>
<protein>
    <submittedName>
        <fullName evidence="6">K Homology domain-containing protein</fullName>
    </submittedName>
</protein>
<dbReference type="InterPro" id="IPR004088">
    <property type="entry name" value="KH_dom_type_1"/>
</dbReference>
<feature type="domain" description="K Homology" evidence="4">
    <location>
        <begin position="451"/>
        <end position="524"/>
    </location>
</feature>
<evidence type="ECO:0000259" key="4">
    <source>
        <dbReference type="SMART" id="SM00322"/>
    </source>
</evidence>
<feature type="domain" description="K Homology" evidence="4">
    <location>
        <begin position="37"/>
        <end position="110"/>
    </location>
</feature>
<dbReference type="GO" id="GO:0003723">
    <property type="term" value="F:RNA binding"/>
    <property type="evidence" value="ECO:0007669"/>
    <property type="project" value="UniProtKB-UniRule"/>
</dbReference>
<dbReference type="Gene3D" id="3.30.1370.10">
    <property type="entry name" value="K Homology domain, type 1"/>
    <property type="match status" value="3"/>
</dbReference>
<evidence type="ECO:0000256" key="1">
    <source>
        <dbReference type="ARBA" id="ARBA00022737"/>
    </source>
</evidence>
<dbReference type="Pfam" id="PF00013">
    <property type="entry name" value="KH_1"/>
    <property type="match status" value="3"/>
</dbReference>
<dbReference type="Proteomes" id="UP000887574">
    <property type="component" value="Unplaced"/>
</dbReference>
<keyword evidence="2" id="KW-0694">RNA-binding</keyword>
<evidence type="ECO:0000313" key="6">
    <source>
        <dbReference type="WBParaSite" id="jg18258"/>
    </source>
</evidence>
<dbReference type="PANTHER" id="PTHR10288">
    <property type="entry name" value="KH DOMAIN CONTAINING RNA BINDING PROTEIN"/>
    <property type="match status" value="1"/>
</dbReference>
<dbReference type="AlphaFoldDB" id="A0A915DDF2"/>
<keyword evidence="5" id="KW-1185">Reference proteome</keyword>
<dbReference type="InterPro" id="IPR036612">
    <property type="entry name" value="KH_dom_type_1_sf"/>
</dbReference>